<dbReference type="SUPFAM" id="SSF56935">
    <property type="entry name" value="Porins"/>
    <property type="match status" value="1"/>
</dbReference>
<protein>
    <recommendedName>
        <fullName evidence="1">Porin domain-containing protein</fullName>
    </recommendedName>
</protein>
<dbReference type="GO" id="GO:0015288">
    <property type="term" value="F:porin activity"/>
    <property type="evidence" value="ECO:0007669"/>
    <property type="project" value="InterPro"/>
</dbReference>
<dbReference type="GO" id="GO:0016020">
    <property type="term" value="C:membrane"/>
    <property type="evidence" value="ECO:0007669"/>
    <property type="project" value="InterPro"/>
</dbReference>
<dbReference type="EMBL" id="ABIC01000022">
    <property type="protein sequence ID" value="EDQ00343.1"/>
    <property type="molecule type" value="Genomic_DNA"/>
</dbReference>
<evidence type="ECO:0000313" key="3">
    <source>
        <dbReference type="Proteomes" id="UP000005839"/>
    </source>
</evidence>
<dbReference type="Pfam" id="PF13609">
    <property type="entry name" value="Porin_4"/>
    <property type="match status" value="1"/>
</dbReference>
<dbReference type="Proteomes" id="UP000005839">
    <property type="component" value="Unassembled WGS sequence"/>
</dbReference>
<keyword evidence="3" id="KW-1185">Reference proteome</keyword>
<feature type="domain" description="Porin" evidence="1">
    <location>
        <begin position="3"/>
        <end position="118"/>
    </location>
</feature>
<proteinExistence type="predicted"/>
<evidence type="ECO:0000259" key="1">
    <source>
        <dbReference type="Pfam" id="PF13609"/>
    </source>
</evidence>
<comment type="caution">
    <text evidence="2">The sequence shown here is derived from an EMBL/GenBank/DDBJ whole genome shotgun (WGS) entry which is preliminary data.</text>
</comment>
<evidence type="ECO:0000313" key="2">
    <source>
        <dbReference type="EMBL" id="EDQ00343.1"/>
    </source>
</evidence>
<organism evidence="2 3">
    <name type="scientific">Shewanella benthica KT99</name>
    <dbReference type="NCBI Taxonomy" id="314608"/>
    <lineage>
        <taxon>Bacteria</taxon>
        <taxon>Pseudomonadati</taxon>
        <taxon>Pseudomonadota</taxon>
        <taxon>Gammaproteobacteria</taxon>
        <taxon>Alteromonadales</taxon>
        <taxon>Shewanellaceae</taxon>
        <taxon>Shewanella</taxon>
    </lineage>
</organism>
<name>A9DCG9_9GAMM</name>
<dbReference type="InterPro" id="IPR033900">
    <property type="entry name" value="Gram_neg_porin_domain"/>
</dbReference>
<gene>
    <name evidence="2" type="ORF">KT99_09124</name>
</gene>
<accession>A9DCG9</accession>
<dbReference type="Gene3D" id="2.40.160.10">
    <property type="entry name" value="Porin"/>
    <property type="match status" value="1"/>
</dbReference>
<dbReference type="AlphaFoldDB" id="A9DCG9"/>
<sequence>MPALDQWANDYNLFADQVGDLGNLWEGSGLPGRLDNVIYYSTPEFSGFNIAATYKSEEGVDNSSDEIIKGNYVNDNLKVGLAYASIGQGGMSSNDHIAVAFTLGDDFGDFTLGGGYQNESDI</sequence>
<dbReference type="InterPro" id="IPR023614">
    <property type="entry name" value="Porin_dom_sf"/>
</dbReference>
<reference evidence="2 3" key="1">
    <citation type="submission" date="2007-10" db="EMBL/GenBank/DDBJ databases">
        <authorList>
            <person name="Yayanos A."/>
            <person name="Ferriera S."/>
            <person name="Johnson J."/>
            <person name="Kravitz S."/>
            <person name="Halpern A."/>
            <person name="Remington K."/>
            <person name="Beeson K."/>
            <person name="Tran B."/>
            <person name="Rogers Y.-H."/>
            <person name="Friedman R."/>
            <person name="Venter J.C."/>
        </authorList>
    </citation>
    <scope>NUCLEOTIDE SEQUENCE [LARGE SCALE GENOMIC DNA]</scope>
    <source>
        <strain evidence="2 3">KT99</strain>
    </source>
</reference>